<dbReference type="Proteomes" id="UP001374579">
    <property type="component" value="Unassembled WGS sequence"/>
</dbReference>
<dbReference type="Pfam" id="PF15082">
    <property type="entry name" value="DUF4549"/>
    <property type="match status" value="1"/>
</dbReference>
<feature type="compositionally biased region" description="Polar residues" evidence="2">
    <location>
        <begin position="1144"/>
        <end position="1171"/>
    </location>
</feature>
<evidence type="ECO:0000259" key="3">
    <source>
        <dbReference type="Pfam" id="PF15082"/>
    </source>
</evidence>
<keyword evidence="5" id="KW-1185">Reference proteome</keyword>
<evidence type="ECO:0000256" key="2">
    <source>
        <dbReference type="SAM" id="MobiDB-lite"/>
    </source>
</evidence>
<keyword evidence="1" id="KW-0175">Coiled coil</keyword>
<feature type="coiled-coil region" evidence="1">
    <location>
        <begin position="1823"/>
        <end position="1883"/>
    </location>
</feature>
<feature type="region of interest" description="Disordered" evidence="2">
    <location>
        <begin position="603"/>
        <end position="636"/>
    </location>
</feature>
<evidence type="ECO:0000256" key="1">
    <source>
        <dbReference type="SAM" id="Coils"/>
    </source>
</evidence>
<name>A0AAN9BA30_9CAEN</name>
<dbReference type="InterPro" id="IPR029376">
    <property type="entry name" value="DUF4549"/>
</dbReference>
<dbReference type="PANTHER" id="PTHR33331">
    <property type="entry name" value="COILED-COIL DOMAIN-CONTAINING PROTEIN 162"/>
    <property type="match status" value="1"/>
</dbReference>
<evidence type="ECO:0000313" key="4">
    <source>
        <dbReference type="EMBL" id="KAK7101577.1"/>
    </source>
</evidence>
<accession>A0AAN9BA30</accession>
<dbReference type="EMBL" id="JBAMIC010000010">
    <property type="protein sequence ID" value="KAK7101577.1"/>
    <property type="molecule type" value="Genomic_DNA"/>
</dbReference>
<comment type="caution">
    <text evidence="4">The sequence shown here is derived from an EMBL/GenBank/DDBJ whole genome shotgun (WGS) entry which is preliminary data.</text>
</comment>
<evidence type="ECO:0000313" key="5">
    <source>
        <dbReference type="Proteomes" id="UP001374579"/>
    </source>
</evidence>
<feature type="compositionally biased region" description="Polar residues" evidence="2">
    <location>
        <begin position="475"/>
        <end position="485"/>
    </location>
</feature>
<dbReference type="PANTHER" id="PTHR33331:SF13">
    <property type="entry name" value="COILED-COIL DOMAIN CONTAINING 162"/>
    <property type="match status" value="1"/>
</dbReference>
<proteinExistence type="predicted"/>
<feature type="region of interest" description="Disordered" evidence="2">
    <location>
        <begin position="463"/>
        <end position="485"/>
    </location>
</feature>
<feature type="region of interest" description="Disordered" evidence="2">
    <location>
        <begin position="1279"/>
        <end position="1308"/>
    </location>
</feature>
<protein>
    <recommendedName>
        <fullName evidence="3">DUF4549 domain-containing protein</fullName>
    </recommendedName>
</protein>
<feature type="region of interest" description="Disordered" evidence="2">
    <location>
        <begin position="252"/>
        <end position="274"/>
    </location>
</feature>
<feature type="compositionally biased region" description="Basic and acidic residues" evidence="2">
    <location>
        <begin position="252"/>
        <end position="261"/>
    </location>
</feature>
<feature type="domain" description="DUF4549" evidence="3">
    <location>
        <begin position="13"/>
        <end position="150"/>
    </location>
</feature>
<feature type="coiled-coil region" evidence="1">
    <location>
        <begin position="2032"/>
        <end position="2102"/>
    </location>
</feature>
<organism evidence="4 5">
    <name type="scientific">Littorina saxatilis</name>
    <dbReference type="NCBI Taxonomy" id="31220"/>
    <lineage>
        <taxon>Eukaryota</taxon>
        <taxon>Metazoa</taxon>
        <taxon>Spiralia</taxon>
        <taxon>Lophotrochozoa</taxon>
        <taxon>Mollusca</taxon>
        <taxon>Gastropoda</taxon>
        <taxon>Caenogastropoda</taxon>
        <taxon>Littorinimorpha</taxon>
        <taxon>Littorinoidea</taxon>
        <taxon>Littorinidae</taxon>
        <taxon>Littorina</taxon>
    </lineage>
</organism>
<sequence length="2295" mass="263246">MAALRLDQLYTPGSSEKVLDLERDLNREISELVAELEETETQRGVAPKITGTVPLPKDIAHFRRERAVIIQRALQVSEAQPLRMQAEEMRLEMAISETPEYTIQSLPLLLHQYFLERIQSLIQLKHLHMLRWKRFCEHTSSIEQLHPLYHQRLVLLMKEYNDCIQRAHRLAPTRENHLAGKAEASGTLVTMEDLLIYLRWLVCHQHAMKHFNQYLRVIQWLPVTHKLEIAPPDKNADQMTVSNASKIASRYRDESYSHPEADSPLQSDSQEYSYSPIPPPPSINLGLLTTTPLPTSSMIYAAAVSGGGLASDETLLGLPVHNSDIQSGTLRPQLVFLLNLYGVNYDIHSIQSTSDEMEMFAAVNKKYKHFFIKQEHLLTFCTYDHFESVSEGWGCDTPNHALLKESNWLPFVSLTPENDPLQEKRWTELRHSNKVDEILHVMAHFLKVKDPDKVQDTLKEHASLTHNPPPVHAASVTSHKTTNNTRETWRKIYTNRNLYTSTETDDSAGFQDIDERDVDSVNLQGQSRNSHRRKDSYDYINTVQMLGLDDGEQNSDPVTVQGSFLSFLHLRHLRIRDLQRTCLGVLNYFRSIERTLTINDGGLSMEGETAKRTSAQNHRQGTEADGTEGGGGGLGSHAYAHNTPLDFKISEAEFIEYCDVENHDDFYTVEEGRIHVQDQKGYYIMYDSAVEDFKQVEKDLLLMATHFIEKDREHRCVRTRESDSGRRLRTDAGDFDIPSYAHQDVDRFGILLDIWTNESAFLERKRELLDCYYEAYQHVTDRDERRALAATITQVMHRRPRFDFEAAYFIKTFRAECSILQAESSIVKDILDRQIEEQREYIQRVCREGEAHFGLPNRVIPKQPISVNLSRPALKNIFMLEFHPTLAIASRIPQALKYANWELHQIHKPETVHKSLLLERKLLEVAYRMWHTMPHMGSAYPTQIRKDLFSDVYVEDPLFMCELAHHLIIQKEQKSGTRISQKERQLAMLESVGRVMESVSLRHRLLDSAWESEILSAVYMKQAKDMGYDAAHINMRLVQFEYAGHKPAADKPPPIFITAILENDAGVDKYSPTHRSLAIHELDESHVGRFSFRTREGVLQVLRPGGVESIQVVLKAQIVHKNALTSAVLQASICHPVRELGKGAQNSASDTKSEKSSMTQLTGMSGPTGPSSLVGHHQAESKSKAAPEAFMSLQMEKTPSRDVMLNDFVSKKSAMGVVLRNPDELEKLKRKMISGYCERFHIRMAHSSMRAQILAYYSSMLSLLEDFPSVKETYFMEGTVNEKKDPSEDDTPGLTPDPRQLKKRPRRVLSQDGSHVLNLWFIPHHTEVLIMFKHLEDDLCYAGLAFTLSIVSSLHDILQYLCAFSHLGSSTARLGSRKMEFVSADWGGTEGIGSELREIQKHVDALSDPADPNMVQELLWLRRDVLFLEFDTAVRYCMTDTFLSTGNMQAFKSINTNMRHALARLSNVQRPSIFSAYLTIPEPMEARDLPAKNLFPWRAFLGRNGPFPCMFWQWSQIAHNIQLCLAGLREVDRHVANGEILGVTLLMEDVLQMGIQGAAMHQESLGNLQTTSRGETPGPRDVTPDLKDARKTLSNLNMRGLQRSQQPMESYRLLKFFLLLWKSVELLKSDWGRRRLGVEGISSGGIYHDFVKMYRVEMLVPVLQSVARRLGQGEMYDAISPETDVLVMPKGASEIEVRAKQLVRLLETLEIHMISEVRKRVNKELTLALAERAREEFALPTDLWKRSVMKESFTTNRPHVAENFVDKLMSQAEETDTQVTFSCDHLRRCLESLGREVMMREKQNYENYTMYYENMLRTHHQLLYKNEQQVKNHEEQLKQAQQATMVEVQCQMASSAYDLIMEITALRAKILEMREQAMTAEQDVREGVKKEFKDVIHSMFAAHSLLRTRFDEFREELHDNVHDKIAQTRNWAVEAMTKLSEKFGDTPDDNLRVNLARAEQLRSLQHENYQLSSLVIKMKAMQSWRRNHLTNNFLKTIGELRKESESSKKETVEIRLIAEEQVVLLRQQLLAIKKALAATEKETNEVQRLLDKELKGKQEKEHDLLQKERNKMHLEAAKQASVERLVEELNDKEHRLRTMMVEQDRSSKVLSLTQEKVRKDIDGIKKQLTHERTLKLDAFHRVDELQSQVYDYESSVFGQPAFITGMSSIPPTPSGKSRSRATSAEQARRTQRPLTSSGVWPPPAAWPSNRGTQSEDGADPFLMNNLDYKKIQRPKTDVVLFPTLPLVSPTRRTAVGGRLRSRIAEQLLNEIEPDHHRTIVQMEQLQIEGRRNAPT</sequence>
<feature type="region of interest" description="Disordered" evidence="2">
    <location>
        <begin position="1142"/>
        <end position="1185"/>
    </location>
</feature>
<gene>
    <name evidence="4" type="ORF">V1264_019938</name>
</gene>
<feature type="region of interest" description="Disordered" evidence="2">
    <location>
        <begin position="2164"/>
        <end position="2219"/>
    </location>
</feature>
<reference evidence="4 5" key="1">
    <citation type="submission" date="2024-02" db="EMBL/GenBank/DDBJ databases">
        <title>Chromosome-scale genome assembly of the rough periwinkle Littorina saxatilis.</title>
        <authorList>
            <person name="De Jode A."/>
            <person name="Faria R."/>
            <person name="Formenti G."/>
            <person name="Sims Y."/>
            <person name="Smith T.P."/>
            <person name="Tracey A."/>
            <person name="Wood J.M.D."/>
            <person name="Zagrodzka Z.B."/>
            <person name="Johannesson K."/>
            <person name="Butlin R.K."/>
            <person name="Leder E.H."/>
        </authorList>
    </citation>
    <scope>NUCLEOTIDE SEQUENCE [LARGE SCALE GENOMIC DNA]</scope>
    <source>
        <strain evidence="4">Snail1</strain>
        <tissue evidence="4">Muscle</tissue>
    </source>
</reference>
<dbReference type="InterPro" id="IPR040401">
    <property type="entry name" value="CCDC162"/>
</dbReference>
<feature type="compositionally biased region" description="Polar residues" evidence="2">
    <location>
        <begin position="2165"/>
        <end position="2185"/>
    </location>
</feature>
<feature type="region of interest" description="Disordered" evidence="2">
    <location>
        <begin position="504"/>
        <end position="535"/>
    </location>
</feature>